<name>A0A1H1ZXZ0_9MICC</name>
<keyword evidence="2" id="KW-0472">Membrane</keyword>
<dbReference type="AlphaFoldDB" id="A0A1H1ZXZ0"/>
<proteinExistence type="predicted"/>
<dbReference type="RefSeq" id="WP_091721018.1">
    <property type="nucleotide sequence ID" value="NZ_LT629779.1"/>
</dbReference>
<evidence type="ECO:0000313" key="3">
    <source>
        <dbReference type="EMBL" id="SDT38543.1"/>
    </source>
</evidence>
<dbReference type="Proteomes" id="UP000198751">
    <property type="component" value="Chromosome I"/>
</dbReference>
<evidence type="ECO:0000256" key="1">
    <source>
        <dbReference type="SAM" id="MobiDB-lite"/>
    </source>
</evidence>
<keyword evidence="2" id="KW-0812">Transmembrane</keyword>
<reference evidence="4" key="1">
    <citation type="submission" date="2016-10" db="EMBL/GenBank/DDBJ databases">
        <authorList>
            <person name="Varghese N."/>
            <person name="Submissions S."/>
        </authorList>
    </citation>
    <scope>NUCLEOTIDE SEQUENCE [LARGE SCALE GENOMIC DNA]</scope>
    <source>
        <strain evidence="4">IMMIB L-1606</strain>
    </source>
</reference>
<gene>
    <name evidence="3" type="ORF">SAMN04489743_2686</name>
</gene>
<dbReference type="EMBL" id="LT629779">
    <property type="protein sequence ID" value="SDT38543.1"/>
    <property type="molecule type" value="Genomic_DNA"/>
</dbReference>
<feature type="compositionally biased region" description="Basic and acidic residues" evidence="1">
    <location>
        <begin position="159"/>
        <end position="173"/>
    </location>
</feature>
<sequence>MDVVMWIVVAVIVIGVVWWLVSRNNRNKDAGAAGPAGNTRPAATRPPGSPADRRADGALSGGSAAASAEAAGTAGLASAAGFGRPAEPAAPSAADEPADSAVASAGATTQSDGGHMATADHAGAGRDNSSPSDTEAVADGAGASPLEATDAESASMAEAHPENPRDERTRQDQAEWETQWSEAGGSGTPESARHAVPAAEQASVQAAQPVHHAEYTESHAPTLPGAETAAVEEDDAGPSAAARTGADRSYSPGADVPVGMGAATAPGSPDSGTGSTAGDAVAAPAAEPAAADFAAAEATDRTQSSDLAENGADHLQAPPSAPPQGAPEPQGHLAAEEPYGAGSAGAGADGSGPAEYTVKGDAGSMVYYEEGHPDYDGTRADVWFESAAHAEAAGFRAPRRRRL</sequence>
<feature type="compositionally biased region" description="Low complexity" evidence="1">
    <location>
        <begin position="82"/>
        <end position="105"/>
    </location>
</feature>
<keyword evidence="4" id="KW-1185">Reference proteome</keyword>
<evidence type="ECO:0000256" key="2">
    <source>
        <dbReference type="SAM" id="Phobius"/>
    </source>
</evidence>
<protein>
    <recommendedName>
        <fullName evidence="5">Membrane protein ArfC</fullName>
    </recommendedName>
</protein>
<dbReference type="OrthoDB" id="4871889at2"/>
<evidence type="ECO:0008006" key="5">
    <source>
        <dbReference type="Google" id="ProtNLM"/>
    </source>
</evidence>
<feature type="region of interest" description="Disordered" evidence="1">
    <location>
        <begin position="82"/>
        <end position="358"/>
    </location>
</feature>
<feature type="transmembrane region" description="Helical" evidence="2">
    <location>
        <begin position="6"/>
        <end position="21"/>
    </location>
</feature>
<feature type="region of interest" description="Disordered" evidence="1">
    <location>
        <begin position="29"/>
        <end position="66"/>
    </location>
</feature>
<evidence type="ECO:0000313" key="4">
    <source>
        <dbReference type="Proteomes" id="UP000198751"/>
    </source>
</evidence>
<feature type="compositionally biased region" description="Low complexity" evidence="1">
    <location>
        <begin position="277"/>
        <end position="297"/>
    </location>
</feature>
<keyword evidence="2" id="KW-1133">Transmembrane helix</keyword>
<feature type="compositionally biased region" description="Low complexity" evidence="1">
    <location>
        <begin position="57"/>
        <end position="66"/>
    </location>
</feature>
<accession>A0A1H1ZXZ0</accession>
<organism evidence="3 4">
    <name type="scientific">Pseudarthrobacter equi</name>
    <dbReference type="NCBI Taxonomy" id="728066"/>
    <lineage>
        <taxon>Bacteria</taxon>
        <taxon>Bacillati</taxon>
        <taxon>Actinomycetota</taxon>
        <taxon>Actinomycetes</taxon>
        <taxon>Micrococcales</taxon>
        <taxon>Micrococcaceae</taxon>
        <taxon>Pseudarthrobacter</taxon>
    </lineage>
</organism>